<protein>
    <submittedName>
        <fullName evidence="1">Uncharacterized protein</fullName>
    </submittedName>
</protein>
<sequence>MPSLGEYDAPRTEGDIDDRDNEVLQFLLGKTTSIPSDDTSSVASTTQIVYPEDGMDVYSPLQITGQLINFPTESIRRYGVETFEYRFLLDGRMIYHEVDFWSRAEAFSQDIDTLKRVFQHRLDVSALADLQPTDHELRLEVTFTVPGSDAETKQLSDSVRFRVVQPTSGRSLVITAPEQDATFLYGDSVVLTNPIPGGFATP</sequence>
<evidence type="ECO:0000313" key="2">
    <source>
        <dbReference type="Proteomes" id="UP001209570"/>
    </source>
</evidence>
<name>A0AAD5LHN9_PYTIN</name>
<keyword evidence="2" id="KW-1185">Reference proteome</keyword>
<gene>
    <name evidence="1" type="ORF">P43SY_006644</name>
</gene>
<reference evidence="1" key="1">
    <citation type="submission" date="2021-12" db="EMBL/GenBank/DDBJ databases">
        <title>Prjna785345.</title>
        <authorList>
            <person name="Rujirawat T."/>
            <person name="Krajaejun T."/>
        </authorList>
    </citation>
    <scope>NUCLEOTIDE SEQUENCE</scope>
    <source>
        <strain evidence="1">Pi057C3</strain>
    </source>
</reference>
<dbReference type="AlphaFoldDB" id="A0AAD5LHN9"/>
<organism evidence="1 2">
    <name type="scientific">Pythium insidiosum</name>
    <name type="common">Pythiosis disease agent</name>
    <dbReference type="NCBI Taxonomy" id="114742"/>
    <lineage>
        <taxon>Eukaryota</taxon>
        <taxon>Sar</taxon>
        <taxon>Stramenopiles</taxon>
        <taxon>Oomycota</taxon>
        <taxon>Peronosporomycetes</taxon>
        <taxon>Pythiales</taxon>
        <taxon>Pythiaceae</taxon>
        <taxon>Pythium</taxon>
    </lineage>
</organism>
<dbReference type="EMBL" id="JAKCXM010000214">
    <property type="protein sequence ID" value="KAJ0398486.1"/>
    <property type="molecule type" value="Genomic_DNA"/>
</dbReference>
<evidence type="ECO:0000313" key="1">
    <source>
        <dbReference type="EMBL" id="KAJ0398486.1"/>
    </source>
</evidence>
<accession>A0AAD5LHN9</accession>
<dbReference type="Proteomes" id="UP001209570">
    <property type="component" value="Unassembled WGS sequence"/>
</dbReference>
<comment type="caution">
    <text evidence="1">The sequence shown here is derived from an EMBL/GenBank/DDBJ whole genome shotgun (WGS) entry which is preliminary data.</text>
</comment>
<proteinExistence type="predicted"/>